<dbReference type="Pfam" id="PF01743">
    <property type="entry name" value="PolyA_pol"/>
    <property type="match status" value="1"/>
</dbReference>
<evidence type="ECO:0000313" key="8">
    <source>
        <dbReference type="EMBL" id="KAJ4965577.1"/>
    </source>
</evidence>
<dbReference type="OrthoDB" id="445712at2759"/>
<feature type="region of interest" description="Disordered" evidence="5">
    <location>
        <begin position="612"/>
        <end position="633"/>
    </location>
</feature>
<feature type="region of interest" description="Disordered" evidence="5">
    <location>
        <begin position="658"/>
        <end position="721"/>
    </location>
</feature>
<keyword evidence="3" id="KW-0547">Nucleotide-binding</keyword>
<dbReference type="PANTHER" id="PTHR43051">
    <property type="entry name" value="POLYNUCLEOTIDE ADENYLYLTRANSFERASE FAMILY PROTEIN"/>
    <property type="match status" value="1"/>
</dbReference>
<dbReference type="SUPFAM" id="SSF81891">
    <property type="entry name" value="Poly A polymerase C-terminal region-like"/>
    <property type="match status" value="1"/>
</dbReference>
<dbReference type="CDD" id="cd05398">
    <property type="entry name" value="NT_ClassII-CCAase"/>
    <property type="match status" value="1"/>
</dbReference>
<comment type="similarity">
    <text evidence="1 4">Belongs to the tRNA nucleotidyltransferase/poly(A) polymerase family.</text>
</comment>
<dbReference type="InterPro" id="IPR043519">
    <property type="entry name" value="NT_sf"/>
</dbReference>
<dbReference type="AlphaFoldDB" id="A0A9Q0QMZ1"/>
<sequence>MAISGRNNRLLPRLQSLFLNLKRRNCTLLGEGTEESKLQGRFASVAGANKSPFDISTWRAIDSRSFGISRPMIPPSTWTVLKYLQRKGFESYLVGGCVRDLVLRRIPKDFDVITTAKLKQIRKQFHRARIIGRRFPICLVNLQGSVIEVSSFETVAERAKEEETILPHMPANCDNKHFVRWRDCLHRDFTVNSLFFDPFANRIYDYANGLKDLKTGKVRTVIPAQLSFKEDCARILRGIRIAARLGLSFSEETAEAIQNLYLSILSLDKQRLMMEVNFMLSYGAAESSLFLLRRFKLLDILLPVHAAYLAQQADYQSAQNSTMLMKLFSNVDKLLACDRPSDSRLWIGLLAFHLALVHKPQDALVVWAFSSALYHGNWSEAVKCARENALEHVQFIPEILQDCISKSDETLVEEVSQLASLVQSSIDVLTDPECLLESMARYPPFPCSGAVFISKRMGESVAGIFDVLLNDVESYKNERETFEIHYELLGEGDWNEIRFVLGKVIMETMSSGITQKHQPRVVNDEHCILKTNIKPQQQLAQEKWPSTPTGLEEQSAVVREKEQQFKMVGEKGMVVGETENHCQEMSKEKPIVKATKEENCCQEAVKEKAKKHRQEAVKEKAKKHRQEAVREKNKRKYIDAVNEENKCSVEVVMEKQKYHQEAKKQKLYQGATRREENQQEVVKANADHHPEATKDKKEKQQQQGMEEKREKQCRPLSSLFK</sequence>
<evidence type="ECO:0000256" key="4">
    <source>
        <dbReference type="RuleBase" id="RU003953"/>
    </source>
</evidence>
<evidence type="ECO:0000256" key="2">
    <source>
        <dbReference type="ARBA" id="ARBA00022679"/>
    </source>
</evidence>
<name>A0A9Q0QMZ1_9MAGN</name>
<organism evidence="8 9">
    <name type="scientific">Protea cynaroides</name>
    <dbReference type="NCBI Taxonomy" id="273540"/>
    <lineage>
        <taxon>Eukaryota</taxon>
        <taxon>Viridiplantae</taxon>
        <taxon>Streptophyta</taxon>
        <taxon>Embryophyta</taxon>
        <taxon>Tracheophyta</taxon>
        <taxon>Spermatophyta</taxon>
        <taxon>Magnoliopsida</taxon>
        <taxon>Proteales</taxon>
        <taxon>Proteaceae</taxon>
        <taxon>Protea</taxon>
    </lineage>
</organism>
<dbReference type="Gene3D" id="1.10.3090.10">
    <property type="entry name" value="cca-adding enzyme, domain 2"/>
    <property type="match status" value="1"/>
</dbReference>
<reference evidence="8" key="1">
    <citation type="journal article" date="2023" name="Plant J.">
        <title>The genome of the king protea, Protea cynaroides.</title>
        <authorList>
            <person name="Chang J."/>
            <person name="Duong T.A."/>
            <person name="Schoeman C."/>
            <person name="Ma X."/>
            <person name="Roodt D."/>
            <person name="Barker N."/>
            <person name="Li Z."/>
            <person name="Van de Peer Y."/>
            <person name="Mizrachi E."/>
        </authorList>
    </citation>
    <scope>NUCLEOTIDE SEQUENCE</scope>
    <source>
        <tissue evidence="8">Young leaves</tissue>
    </source>
</reference>
<feature type="domain" description="tRNA nucleotidyltransferase/poly(A) polymerase RNA and SrmB- binding" evidence="7">
    <location>
        <begin position="246"/>
        <end position="308"/>
    </location>
</feature>
<dbReference type="InterPro" id="IPR052191">
    <property type="entry name" value="tRNA_ntf/polyA_polymerase_I"/>
</dbReference>
<evidence type="ECO:0000313" key="9">
    <source>
        <dbReference type="Proteomes" id="UP001141806"/>
    </source>
</evidence>
<evidence type="ECO:0008006" key="10">
    <source>
        <dbReference type="Google" id="ProtNLM"/>
    </source>
</evidence>
<dbReference type="GO" id="GO:0016779">
    <property type="term" value="F:nucleotidyltransferase activity"/>
    <property type="evidence" value="ECO:0007669"/>
    <property type="project" value="InterPro"/>
</dbReference>
<dbReference type="InterPro" id="IPR002646">
    <property type="entry name" value="PolA_pol_head_dom"/>
</dbReference>
<comment type="caution">
    <text evidence="8">The sequence shown here is derived from an EMBL/GenBank/DDBJ whole genome shotgun (WGS) entry which is preliminary data.</text>
</comment>
<dbReference type="GO" id="GO:0003723">
    <property type="term" value="F:RNA binding"/>
    <property type="evidence" value="ECO:0007669"/>
    <property type="project" value="UniProtKB-KW"/>
</dbReference>
<feature type="compositionally biased region" description="Basic and acidic residues" evidence="5">
    <location>
        <begin position="685"/>
        <end position="713"/>
    </location>
</feature>
<evidence type="ECO:0000256" key="1">
    <source>
        <dbReference type="ARBA" id="ARBA00007265"/>
    </source>
</evidence>
<gene>
    <name evidence="8" type="ORF">NE237_017426</name>
</gene>
<keyword evidence="9" id="KW-1185">Reference proteome</keyword>
<evidence type="ECO:0000259" key="6">
    <source>
        <dbReference type="Pfam" id="PF01743"/>
    </source>
</evidence>
<keyword evidence="2 4" id="KW-0808">Transferase</keyword>
<proteinExistence type="inferred from homology"/>
<dbReference type="EMBL" id="JAMYWD010000007">
    <property type="protein sequence ID" value="KAJ4965577.1"/>
    <property type="molecule type" value="Genomic_DNA"/>
</dbReference>
<dbReference type="PANTHER" id="PTHR43051:SF1">
    <property type="entry name" value="POLYNUCLEOTIDE ADENYLYLTRANSFERASE FAMILY PROTEIN"/>
    <property type="match status" value="1"/>
</dbReference>
<dbReference type="SUPFAM" id="SSF81301">
    <property type="entry name" value="Nucleotidyltransferase"/>
    <property type="match status" value="1"/>
</dbReference>
<evidence type="ECO:0000259" key="7">
    <source>
        <dbReference type="Pfam" id="PF12627"/>
    </source>
</evidence>
<evidence type="ECO:0000256" key="3">
    <source>
        <dbReference type="ARBA" id="ARBA00022741"/>
    </source>
</evidence>
<evidence type="ECO:0000256" key="5">
    <source>
        <dbReference type="SAM" id="MobiDB-lite"/>
    </source>
</evidence>
<keyword evidence="4" id="KW-0694">RNA-binding</keyword>
<feature type="domain" description="Poly A polymerase head" evidence="6">
    <location>
        <begin position="92"/>
        <end position="219"/>
    </location>
</feature>
<dbReference type="GO" id="GO:0000166">
    <property type="term" value="F:nucleotide binding"/>
    <property type="evidence" value="ECO:0007669"/>
    <property type="project" value="UniProtKB-KW"/>
</dbReference>
<dbReference type="InterPro" id="IPR032828">
    <property type="entry name" value="PolyA_RNA-bd"/>
</dbReference>
<dbReference type="Gene3D" id="3.30.460.10">
    <property type="entry name" value="Beta Polymerase, domain 2"/>
    <property type="match status" value="1"/>
</dbReference>
<dbReference type="GO" id="GO:0001680">
    <property type="term" value="P:tRNA 3'-terminal CCA addition"/>
    <property type="evidence" value="ECO:0007669"/>
    <property type="project" value="UniProtKB-ARBA"/>
</dbReference>
<protein>
    <recommendedName>
        <fullName evidence="10">Poly(A) polymerase</fullName>
    </recommendedName>
</protein>
<accession>A0A9Q0QMZ1</accession>
<dbReference type="Proteomes" id="UP001141806">
    <property type="component" value="Unassembled WGS sequence"/>
</dbReference>
<dbReference type="Pfam" id="PF12627">
    <property type="entry name" value="PolyA_pol_RNAbd"/>
    <property type="match status" value="1"/>
</dbReference>